<dbReference type="AlphaFoldDB" id="F0HYT0"/>
<feature type="transmembrane region" description="Helical" evidence="1">
    <location>
        <begin position="20"/>
        <end position="38"/>
    </location>
</feature>
<dbReference type="RefSeq" id="WP_002903585.1">
    <property type="nucleotide sequence ID" value="NZ_GL872376.1"/>
</dbReference>
<reference evidence="2 3" key="1">
    <citation type="submission" date="2011-02" db="EMBL/GenBank/DDBJ databases">
        <authorList>
            <person name="Muzny D."/>
            <person name="Qin X."/>
            <person name="Deng J."/>
            <person name="Jiang H."/>
            <person name="Liu Y."/>
            <person name="Qu J."/>
            <person name="Song X.-Z."/>
            <person name="Zhang L."/>
            <person name="Thornton R."/>
            <person name="Coyle M."/>
            <person name="Francisco L."/>
            <person name="Jackson L."/>
            <person name="Javaid M."/>
            <person name="Korchina V."/>
            <person name="Kovar C."/>
            <person name="Mata R."/>
            <person name="Mathew T."/>
            <person name="Ngo R."/>
            <person name="Nguyen L."/>
            <person name="Nguyen N."/>
            <person name="Okwuonu G."/>
            <person name="Ongeri F."/>
            <person name="Pham C."/>
            <person name="Simmons D."/>
            <person name="Wilczek-Boney K."/>
            <person name="Hale W."/>
            <person name="Jakkamsetti A."/>
            <person name="Pham P."/>
            <person name="Ruth R."/>
            <person name="San Lucas F."/>
            <person name="Warren J."/>
            <person name="Zhang J."/>
            <person name="Zhao Z."/>
            <person name="Zhou C."/>
            <person name="Zhu D."/>
            <person name="Lee S."/>
            <person name="Bess C."/>
            <person name="Blankenburg K."/>
            <person name="Forbes L."/>
            <person name="Fu Q."/>
            <person name="Gubbala S."/>
            <person name="Hirani K."/>
            <person name="Jayaseelan J.C."/>
            <person name="Lara F."/>
            <person name="Munidasa M."/>
            <person name="Palculict T."/>
            <person name="Patil S."/>
            <person name="Pu L.-L."/>
            <person name="Saada N."/>
            <person name="Tang L."/>
            <person name="Weissenberger G."/>
            <person name="Zhu Y."/>
            <person name="Hemphill L."/>
            <person name="Shang Y."/>
            <person name="Youmans B."/>
            <person name="Ayvaz T."/>
            <person name="Ross M."/>
            <person name="Santibanez J."/>
            <person name="Aqrawi P."/>
            <person name="Gross S."/>
            <person name="Joshi V."/>
            <person name="Fowler G."/>
            <person name="Nazareth L."/>
            <person name="Reid J."/>
            <person name="Worley K."/>
            <person name="Petrosino J."/>
            <person name="Highlander S."/>
            <person name="Gibbs R."/>
        </authorList>
    </citation>
    <scope>NUCLEOTIDE SEQUENCE [LARGE SCALE GENOMIC DNA]</scope>
    <source>
        <strain evidence="2 3">SK72</strain>
    </source>
</reference>
<feature type="transmembrane region" description="Helical" evidence="1">
    <location>
        <begin position="67"/>
        <end position="90"/>
    </location>
</feature>
<dbReference type="PATRIC" id="fig|888809.3.peg.69"/>
<protein>
    <submittedName>
        <fullName evidence="2">MutG family lantibiotic protection ABC superfamily ATP binding cassette transporter permease subunit</fullName>
    </submittedName>
</protein>
<feature type="transmembrane region" description="Helical" evidence="1">
    <location>
        <begin position="154"/>
        <end position="176"/>
    </location>
</feature>
<accession>F0HYT0</accession>
<evidence type="ECO:0000313" key="2">
    <source>
        <dbReference type="EMBL" id="EGD30533.1"/>
    </source>
</evidence>
<dbReference type="EMBL" id="AEXV01000003">
    <property type="protein sequence ID" value="EGD30533.1"/>
    <property type="molecule type" value="Genomic_DNA"/>
</dbReference>
<dbReference type="HOGENOM" id="CLU_1061371_0_0_9"/>
<name>F0HYT0_STRSA</name>
<dbReference type="Proteomes" id="UP000003332">
    <property type="component" value="Unassembled WGS sequence"/>
</dbReference>
<comment type="caution">
    <text evidence="2">The sequence shown here is derived from an EMBL/GenBank/DDBJ whole genome shotgun (WGS) entry which is preliminary data.</text>
</comment>
<keyword evidence="1" id="KW-0472">Membrane</keyword>
<keyword evidence="1" id="KW-1133">Transmembrane helix</keyword>
<gene>
    <name evidence="2" type="ORF">HMPREF9381_0070</name>
</gene>
<evidence type="ECO:0000256" key="1">
    <source>
        <dbReference type="SAM" id="Phobius"/>
    </source>
</evidence>
<keyword evidence="1" id="KW-0812">Transmembrane</keyword>
<sequence length="263" mass="28779">MKETMSLLHSEWLKIYSTKAFKVSMAFMLLLVPAVSWLEGRQYLSVGLDATPETVPGLAEAIDPLEYLGLNGASMAGMVLVILAGILGAMEFQSHSLRTSLLTCNNRLKLLVGKLMTFACFSLATSFLSIYFSYMVMHLALGKEGLNPILLNQAAWSLILWKTLSLTLLGILSFLLGLLARTMLVPLLFLVPQIYNLGNYLAAHTSWGAYLPQPAGELFAATPTSQYANNPLQGLLILGAWLLVIGGMASLRFLKTDLGGRYW</sequence>
<feature type="transmembrane region" description="Helical" evidence="1">
    <location>
        <begin position="232"/>
        <end position="254"/>
    </location>
</feature>
<proteinExistence type="predicted"/>
<evidence type="ECO:0000313" key="3">
    <source>
        <dbReference type="Proteomes" id="UP000003332"/>
    </source>
</evidence>
<organism evidence="2 3">
    <name type="scientific">Streptococcus sanguinis SK72</name>
    <dbReference type="NCBI Taxonomy" id="888809"/>
    <lineage>
        <taxon>Bacteria</taxon>
        <taxon>Bacillati</taxon>
        <taxon>Bacillota</taxon>
        <taxon>Bacilli</taxon>
        <taxon>Lactobacillales</taxon>
        <taxon>Streptococcaceae</taxon>
        <taxon>Streptococcus</taxon>
    </lineage>
</organism>
<feature type="transmembrane region" description="Helical" evidence="1">
    <location>
        <begin position="183"/>
        <end position="202"/>
    </location>
</feature>
<feature type="transmembrane region" description="Helical" evidence="1">
    <location>
        <begin position="111"/>
        <end position="134"/>
    </location>
</feature>